<organism evidence="2">
    <name type="scientific">Megaviridae environmental sample</name>
    <dbReference type="NCBI Taxonomy" id="1737588"/>
    <lineage>
        <taxon>Viruses</taxon>
        <taxon>Varidnaviria</taxon>
        <taxon>Bamfordvirae</taxon>
        <taxon>Nucleocytoviricota</taxon>
        <taxon>Megaviricetes</taxon>
        <taxon>Imitervirales</taxon>
        <taxon>Mimiviridae</taxon>
        <taxon>environmental samples</taxon>
    </lineage>
</organism>
<proteinExistence type="predicted"/>
<dbReference type="SUPFAM" id="SSF55486">
    <property type="entry name" value="Metalloproteases ('zincins'), catalytic domain"/>
    <property type="match status" value="1"/>
</dbReference>
<evidence type="ECO:0000313" key="2">
    <source>
        <dbReference type="EMBL" id="QFG74808.1"/>
    </source>
</evidence>
<dbReference type="EMBL" id="MN448294">
    <property type="protein sequence ID" value="QFG74808.1"/>
    <property type="molecule type" value="Genomic_DNA"/>
</dbReference>
<feature type="coiled-coil region" evidence="1">
    <location>
        <begin position="370"/>
        <end position="429"/>
    </location>
</feature>
<accession>A0A5J6VLM0</accession>
<evidence type="ECO:0000256" key="1">
    <source>
        <dbReference type="SAM" id="Coils"/>
    </source>
</evidence>
<keyword evidence="1" id="KW-0175">Coiled coil</keyword>
<dbReference type="Gene3D" id="3.90.132.10">
    <property type="entry name" value="Leishmanolysin , domain 2"/>
    <property type="match status" value="1"/>
</dbReference>
<feature type="coiled-coil region" evidence="1">
    <location>
        <begin position="260"/>
        <end position="303"/>
    </location>
</feature>
<feature type="coiled-coil region" evidence="1">
    <location>
        <begin position="457"/>
        <end position="484"/>
    </location>
</feature>
<name>A0A5J6VLM0_9VIRU</name>
<reference evidence="2" key="1">
    <citation type="journal article" date="2019" name="Philos. Trans. R. Soc. Lond., B, Biol. Sci.">
        <title>Targeted metagenomic recovery of four divergent viruses reveals shared and distinctive characteristics of giant viruses of marine eukaryotes.</title>
        <authorList>
            <person name="Needham D.M."/>
            <person name="Poirier C."/>
            <person name="Hehenberger E."/>
            <person name="Jimenez V."/>
            <person name="Swalwell J.E."/>
            <person name="Santoro A.E."/>
            <person name="Worden A.Z."/>
        </authorList>
    </citation>
    <scope>NUCLEOTIDE SEQUENCE</scope>
    <source>
        <strain evidence="2">OPacV-421</strain>
    </source>
</reference>
<protein>
    <submittedName>
        <fullName evidence="2">Uncharacterized protein</fullName>
    </submittedName>
</protein>
<sequence>MPGLASKMGPGLPGLGASNSINNYNHYFYKPPRQNYMFQFSNTMLNTQTTITKSQNDTYDRESVFCNLVISENCDPPEWTPCTPRLSCCTTQGNVVPQFMFNFDNHSHEYGHTHYLPIDDFDHHIKLNNEENHLEAMFQELKQAYMTDIEKTKSTILGNVNNNIHHVSLELDRDDISNELLEYSDHLIEDYQLISNKVSDLSDKAVRFKELIDALNKSIDNQDIDTIIQTIKDEFKMKEQAMNSTITTYEELILSNKEVIQNLKQEIQVLTGRLLEMDNLDDKTILLDKIDRLEELIDSLKKKDSEHLLMINDYKTRLENEQVLNKQEIDKLVKSYEDEILSIKETNMKEHDSVVKEHDKRLKEKDETYVKQRTDIVNHYEEKIQTLQKQFKKEKADIEAILQNKKVELDNSNEERSKLEKEYKDKLNDKETTFNKEKTTLIDHYKELMHTNKETFNKEKSELIEEYETRLSEQETRHKKIVDDLKKQYEQNVTPASFISFRIYNENILDPAIVTSLKSHINFIQEFLNDIITSSPRKINILLVIRRLNDNELGAADWLNHMILLNETYLNVNNLPRGWDSLLLNNGHCNIIAQTLLHEVLHILGIGVGNVWDSLVTNAPDNSRKVYIGKQGVKQYNDFFKHFNKEYKFIPLEDDFGPGTKDSHFEEGDIYGGVSEKIVNGEIYPYLSNEIMTGFLNFSNLFTVLCAGVLEDLGYGINYSSEHIIKTTTNEAYLLSLSNNKLINSRLY</sequence>